<organism evidence="1 2">
    <name type="scientific">Paenibacillus albicereus</name>
    <dbReference type="NCBI Taxonomy" id="2726185"/>
    <lineage>
        <taxon>Bacteria</taxon>
        <taxon>Bacillati</taxon>
        <taxon>Bacillota</taxon>
        <taxon>Bacilli</taxon>
        <taxon>Bacillales</taxon>
        <taxon>Paenibacillaceae</taxon>
        <taxon>Paenibacillus</taxon>
    </lineage>
</organism>
<proteinExistence type="predicted"/>
<keyword evidence="2" id="KW-1185">Reference proteome</keyword>
<gene>
    <name evidence="1" type="ORF">HGI30_15965</name>
</gene>
<sequence length="84" mass="9041">MEPTFENVAKYLINESGKCASEESLYTLLSMASHTIGAMVCHFDTEARSDILMRLTAAMGTGYQLTAKAIGEPSSIEIILGGRP</sequence>
<dbReference type="AlphaFoldDB" id="A0A6H2H0H3"/>
<evidence type="ECO:0000313" key="1">
    <source>
        <dbReference type="EMBL" id="QJC52916.1"/>
    </source>
</evidence>
<dbReference type="Proteomes" id="UP000502136">
    <property type="component" value="Chromosome"/>
</dbReference>
<name>A0A6H2H0H3_9BACL</name>
<dbReference type="EMBL" id="CP051428">
    <property type="protein sequence ID" value="QJC52916.1"/>
    <property type="molecule type" value="Genomic_DNA"/>
</dbReference>
<accession>A0A6H2H0H3</accession>
<dbReference type="KEGG" id="palr:HGI30_15965"/>
<dbReference type="RefSeq" id="WP_168908465.1">
    <property type="nucleotide sequence ID" value="NZ_CP051428.1"/>
</dbReference>
<reference evidence="1 2" key="1">
    <citation type="submission" date="2020-04" db="EMBL/GenBank/DDBJ databases">
        <title>Novel Paenibacillus strain UniB2 isolated from commercial digestive syrup.</title>
        <authorList>
            <person name="Thorat V."/>
            <person name="Kirdat K."/>
            <person name="Tiwarekar B."/>
            <person name="Yadav A."/>
        </authorList>
    </citation>
    <scope>NUCLEOTIDE SEQUENCE [LARGE SCALE GENOMIC DNA]</scope>
    <source>
        <strain evidence="1 2">UniB2</strain>
    </source>
</reference>
<evidence type="ECO:0000313" key="2">
    <source>
        <dbReference type="Proteomes" id="UP000502136"/>
    </source>
</evidence>
<protein>
    <submittedName>
        <fullName evidence="1">Uncharacterized protein</fullName>
    </submittedName>
</protein>